<keyword evidence="1" id="KW-0238">DNA-binding</keyword>
<evidence type="ECO:0000313" key="4">
    <source>
        <dbReference type="Proteomes" id="UP000655589"/>
    </source>
</evidence>
<dbReference type="Pfam" id="PF13411">
    <property type="entry name" value="MerR_1"/>
    <property type="match status" value="1"/>
</dbReference>
<dbReference type="InterPro" id="IPR047057">
    <property type="entry name" value="MerR_fam"/>
</dbReference>
<proteinExistence type="predicted"/>
<evidence type="ECO:0000259" key="2">
    <source>
        <dbReference type="PROSITE" id="PS50937"/>
    </source>
</evidence>
<dbReference type="AlphaFoldDB" id="A0A8H9GNM6"/>
<evidence type="ECO:0000256" key="1">
    <source>
        <dbReference type="ARBA" id="ARBA00023125"/>
    </source>
</evidence>
<dbReference type="SUPFAM" id="SSF46955">
    <property type="entry name" value="Putative DNA-binding domain"/>
    <property type="match status" value="1"/>
</dbReference>
<dbReference type="GO" id="GO:0003677">
    <property type="term" value="F:DNA binding"/>
    <property type="evidence" value="ECO:0007669"/>
    <property type="project" value="UniProtKB-KW"/>
</dbReference>
<keyword evidence="4" id="KW-1185">Reference proteome</keyword>
<organism evidence="3 4">
    <name type="scientific">Promicromonospora citrea</name>
    <dbReference type="NCBI Taxonomy" id="43677"/>
    <lineage>
        <taxon>Bacteria</taxon>
        <taxon>Bacillati</taxon>
        <taxon>Actinomycetota</taxon>
        <taxon>Actinomycetes</taxon>
        <taxon>Micrococcales</taxon>
        <taxon>Promicromonosporaceae</taxon>
        <taxon>Promicromonospora</taxon>
    </lineage>
</organism>
<dbReference type="PANTHER" id="PTHR30204:SF93">
    <property type="entry name" value="HTH MERR-TYPE DOMAIN-CONTAINING PROTEIN"/>
    <property type="match status" value="1"/>
</dbReference>
<accession>A0A8H9GNM6</accession>
<dbReference type="Gene3D" id="1.10.1660.10">
    <property type="match status" value="1"/>
</dbReference>
<comment type="caution">
    <text evidence="3">The sequence shown here is derived from an EMBL/GenBank/DDBJ whole genome shotgun (WGS) entry which is preliminary data.</text>
</comment>
<dbReference type="EMBL" id="BMPT01000018">
    <property type="protein sequence ID" value="GGM38109.1"/>
    <property type="molecule type" value="Genomic_DNA"/>
</dbReference>
<dbReference type="InterPro" id="IPR000551">
    <property type="entry name" value="MerR-type_HTH_dom"/>
</dbReference>
<name>A0A8H9GNM6_9MICO</name>
<dbReference type="SMART" id="SM00422">
    <property type="entry name" value="HTH_MERR"/>
    <property type="match status" value="1"/>
</dbReference>
<dbReference type="GO" id="GO:0003700">
    <property type="term" value="F:DNA-binding transcription factor activity"/>
    <property type="evidence" value="ECO:0007669"/>
    <property type="project" value="InterPro"/>
</dbReference>
<feature type="domain" description="HTH merR-type" evidence="2">
    <location>
        <begin position="15"/>
        <end position="84"/>
    </location>
</feature>
<dbReference type="CDD" id="cd00592">
    <property type="entry name" value="HTH_MerR-like"/>
    <property type="match status" value="1"/>
</dbReference>
<evidence type="ECO:0000313" key="3">
    <source>
        <dbReference type="EMBL" id="GGM38109.1"/>
    </source>
</evidence>
<dbReference type="PRINTS" id="PR00040">
    <property type="entry name" value="HTHMERR"/>
</dbReference>
<dbReference type="InterPro" id="IPR009061">
    <property type="entry name" value="DNA-bd_dom_put_sf"/>
</dbReference>
<dbReference type="PROSITE" id="PS50937">
    <property type="entry name" value="HTH_MERR_2"/>
    <property type="match status" value="1"/>
</dbReference>
<dbReference type="PANTHER" id="PTHR30204">
    <property type="entry name" value="REDOX-CYCLING DRUG-SENSING TRANSCRIPTIONAL ACTIVATOR SOXR"/>
    <property type="match status" value="1"/>
</dbReference>
<dbReference type="Proteomes" id="UP000655589">
    <property type="component" value="Unassembled WGS sequence"/>
</dbReference>
<gene>
    <name evidence="3" type="ORF">GCM10010102_37080</name>
</gene>
<reference evidence="3" key="2">
    <citation type="submission" date="2020-09" db="EMBL/GenBank/DDBJ databases">
        <authorList>
            <person name="Sun Q."/>
            <person name="Ohkuma M."/>
        </authorList>
    </citation>
    <scope>NUCLEOTIDE SEQUENCE</scope>
    <source>
        <strain evidence="3">JCM 3051</strain>
    </source>
</reference>
<reference evidence="3" key="1">
    <citation type="journal article" date="2014" name="Int. J. Syst. Evol. Microbiol.">
        <title>Complete genome sequence of Corynebacterium casei LMG S-19264T (=DSM 44701T), isolated from a smear-ripened cheese.</title>
        <authorList>
            <consortium name="US DOE Joint Genome Institute (JGI-PGF)"/>
            <person name="Walter F."/>
            <person name="Albersmeier A."/>
            <person name="Kalinowski J."/>
            <person name="Ruckert C."/>
        </authorList>
    </citation>
    <scope>NUCLEOTIDE SEQUENCE</scope>
    <source>
        <strain evidence="3">JCM 3051</strain>
    </source>
</reference>
<protein>
    <submittedName>
        <fullName evidence="3">MerR family transcriptional regulator</fullName>
    </submittedName>
</protein>
<sequence>MRGMDTHESTQHPTLYPIGDVARRTGLSVSAVRFYADEGVVPPAETTPAGHRLYGAVEIARLEFVRTLRELGSGLEQIRRLLTGQTELRYLLAEHLDVVERQGAELRARRAALRALVREEDPEARVALLTRLAALPDHERERLVDDFWREVTDGLPADVADRALGARPRLPDDPTAAQLDAWVTLAELLQDTSFRTATRSYLRETYADGPGSVVATEPVHGAITTLGEEVMTRLLAAHASGLPGDDPHAVALADRVVRRTAEAIGVPADDAVRERVATGYERMADVVRTALRDPAYQATQRRYLDLVAVINGVAAPDAELEAAAGPDAAGSLRLAELGPWLARAVRAGA</sequence>